<sequence length="133" mass="14074">MKTFTLAAGFAVLASAAFAADPVDGLWKTQPGDTGGYLHVSISECGSAICGTIDTAFDKDGNEQLAYENLGKQIIWDMVPDGGGSYSGGKIWAPDRDKTYSSKMTLDSQNKLTVKGCAVGGLVCRGQDWTRVQ</sequence>
<keyword evidence="1" id="KW-0732">Signal</keyword>
<protein>
    <recommendedName>
        <fullName evidence="2">DUF2147 domain-containing protein</fullName>
    </recommendedName>
</protein>
<dbReference type="Pfam" id="PF09917">
    <property type="entry name" value="DUF2147"/>
    <property type="match status" value="1"/>
</dbReference>
<evidence type="ECO:0000259" key="2">
    <source>
        <dbReference type="Pfam" id="PF09917"/>
    </source>
</evidence>
<gene>
    <name evidence="3" type="ORF">RUM4293_03220</name>
</gene>
<reference evidence="4" key="1">
    <citation type="submission" date="2015-09" db="EMBL/GenBank/DDBJ databases">
        <authorList>
            <person name="Rodrigo-Torres L."/>
            <person name="Arahal D.R."/>
        </authorList>
    </citation>
    <scope>NUCLEOTIDE SEQUENCE [LARGE SCALE GENOMIC DNA]</scope>
    <source>
        <strain evidence="4">CECT 4293</strain>
    </source>
</reference>
<accession>A0A0P1E6B3</accession>
<evidence type="ECO:0000313" key="3">
    <source>
        <dbReference type="EMBL" id="CUH44321.1"/>
    </source>
</evidence>
<proteinExistence type="predicted"/>
<dbReference type="PANTHER" id="PTHR36919:SF2">
    <property type="entry name" value="BLL6627 PROTEIN"/>
    <property type="match status" value="1"/>
</dbReference>
<dbReference type="PANTHER" id="PTHR36919">
    <property type="entry name" value="BLR1215 PROTEIN"/>
    <property type="match status" value="1"/>
</dbReference>
<evidence type="ECO:0000256" key="1">
    <source>
        <dbReference type="SAM" id="SignalP"/>
    </source>
</evidence>
<dbReference type="Proteomes" id="UP000050786">
    <property type="component" value="Unassembled WGS sequence"/>
</dbReference>
<dbReference type="AlphaFoldDB" id="A0A0P1E6B3"/>
<feature type="domain" description="DUF2147" evidence="2">
    <location>
        <begin position="25"/>
        <end position="131"/>
    </location>
</feature>
<dbReference type="RefSeq" id="WP_058274317.1">
    <property type="nucleotide sequence ID" value="NZ_CANLZK010000002.1"/>
</dbReference>
<dbReference type="Gene3D" id="2.40.128.520">
    <property type="match status" value="1"/>
</dbReference>
<keyword evidence="4" id="KW-1185">Reference proteome</keyword>
<dbReference type="EMBL" id="CYPS01000046">
    <property type="protein sequence ID" value="CUH44321.1"/>
    <property type="molecule type" value="Genomic_DNA"/>
</dbReference>
<name>A0A0P1E6B3_9RHOB</name>
<dbReference type="InterPro" id="IPR019223">
    <property type="entry name" value="DUF2147"/>
</dbReference>
<evidence type="ECO:0000313" key="4">
    <source>
        <dbReference type="Proteomes" id="UP000050786"/>
    </source>
</evidence>
<feature type="chain" id="PRO_5006061282" description="DUF2147 domain-containing protein" evidence="1">
    <location>
        <begin position="20"/>
        <end position="133"/>
    </location>
</feature>
<feature type="signal peptide" evidence="1">
    <location>
        <begin position="1"/>
        <end position="19"/>
    </location>
</feature>
<organism evidence="3 4">
    <name type="scientific">Ruegeria atlantica</name>
    <dbReference type="NCBI Taxonomy" id="81569"/>
    <lineage>
        <taxon>Bacteria</taxon>
        <taxon>Pseudomonadati</taxon>
        <taxon>Pseudomonadota</taxon>
        <taxon>Alphaproteobacteria</taxon>
        <taxon>Rhodobacterales</taxon>
        <taxon>Roseobacteraceae</taxon>
        <taxon>Ruegeria</taxon>
    </lineage>
</organism>